<evidence type="ECO:0000259" key="2">
    <source>
        <dbReference type="Pfam" id="PF00487"/>
    </source>
</evidence>
<dbReference type="Pfam" id="PF00487">
    <property type="entry name" value="FA_desaturase"/>
    <property type="match status" value="1"/>
</dbReference>
<dbReference type="EMBL" id="SACJ01000009">
    <property type="protein sequence ID" value="RVT73968.1"/>
    <property type="molecule type" value="Genomic_DNA"/>
</dbReference>
<keyword evidence="1" id="KW-1133">Transmembrane helix</keyword>
<proteinExistence type="predicted"/>
<keyword evidence="4" id="KW-1185">Reference proteome</keyword>
<reference evidence="3 4" key="1">
    <citation type="submission" date="2019-01" db="EMBL/GenBank/DDBJ databases">
        <authorList>
            <person name="Chen W.-M."/>
        </authorList>
    </citation>
    <scope>NUCLEOTIDE SEQUENCE [LARGE SCALE GENOMIC DNA]</scope>
    <source>
        <strain evidence="3 4">BBQ-12</strain>
    </source>
</reference>
<protein>
    <submittedName>
        <fullName evidence="3">Acyl-CoA desaturase</fullName>
    </submittedName>
</protein>
<organism evidence="3 4">
    <name type="scientific">Flavobacterium sufflavum</name>
    <dbReference type="NCBI Taxonomy" id="1921138"/>
    <lineage>
        <taxon>Bacteria</taxon>
        <taxon>Pseudomonadati</taxon>
        <taxon>Bacteroidota</taxon>
        <taxon>Flavobacteriia</taxon>
        <taxon>Flavobacteriales</taxon>
        <taxon>Flavobacteriaceae</taxon>
        <taxon>Flavobacterium</taxon>
    </lineage>
</organism>
<dbReference type="Proteomes" id="UP000285211">
    <property type="component" value="Unassembled WGS sequence"/>
</dbReference>
<feature type="transmembrane region" description="Helical" evidence="1">
    <location>
        <begin position="40"/>
        <end position="60"/>
    </location>
</feature>
<evidence type="ECO:0000313" key="4">
    <source>
        <dbReference type="Proteomes" id="UP000285211"/>
    </source>
</evidence>
<feature type="transmembrane region" description="Helical" evidence="1">
    <location>
        <begin position="66"/>
        <end position="86"/>
    </location>
</feature>
<dbReference type="OrthoDB" id="104711at2"/>
<dbReference type="GO" id="GO:0016717">
    <property type="term" value="F:oxidoreductase activity, acting on paired donors, with oxidation of a pair of donors resulting in the reduction of molecular oxygen to two molecules of water"/>
    <property type="evidence" value="ECO:0007669"/>
    <property type="project" value="TreeGrafter"/>
</dbReference>
<feature type="domain" description="Fatty acid desaturase" evidence="2">
    <location>
        <begin position="67"/>
        <end position="339"/>
    </location>
</feature>
<dbReference type="PANTHER" id="PTHR19353">
    <property type="entry name" value="FATTY ACID DESATURASE 2"/>
    <property type="match status" value="1"/>
</dbReference>
<feature type="transmembrane region" description="Helical" evidence="1">
    <location>
        <begin position="233"/>
        <end position="253"/>
    </location>
</feature>
<sequence>MEVKTFKYRNKEEEAYRILKKRVNQYFKDRGITKFANTQVIVKAILIVLIFIGSYALIMSNHFSPLMMLLLAIVFGIASLMLGFNIGHDAAHNAFSSNRRVNNFLTSTVYAIGSSPYVWKIRHNLNHHANSNIPEYDWTAYAHKKILTGNSNKIISKLSHYPHIYTPFLYSFYFIFLTFYKDFEIFYTNKIGDAYHFKPNLTEQILFPASKLIYITFIFILPMLFLSVTWWQVIIGYLIMHMVGGFIFALVAIPPHMTEDAVFPTVNDEGYLNHSRFTHNLDTTTDFARKSVVVNWIFGGFNTHVIHHLFPNICHVHYIALSQILKDTAEEYGFNYKETSLWGAALSHYNFLKKMGQTTISNDSTYTENLQTSKN</sequence>
<keyword evidence="1" id="KW-0472">Membrane</keyword>
<feature type="transmembrane region" description="Helical" evidence="1">
    <location>
        <begin position="163"/>
        <end position="180"/>
    </location>
</feature>
<dbReference type="CDD" id="cd03506">
    <property type="entry name" value="Delta6-FADS-like"/>
    <property type="match status" value="1"/>
</dbReference>
<evidence type="ECO:0000256" key="1">
    <source>
        <dbReference type="SAM" id="Phobius"/>
    </source>
</evidence>
<dbReference type="InterPro" id="IPR012171">
    <property type="entry name" value="Fatty_acid_desaturase"/>
</dbReference>
<dbReference type="PANTHER" id="PTHR19353:SF19">
    <property type="entry name" value="DELTA(5) FATTY ACID DESATURASE C-RELATED"/>
    <property type="match status" value="1"/>
</dbReference>
<dbReference type="GO" id="GO:0016020">
    <property type="term" value="C:membrane"/>
    <property type="evidence" value="ECO:0007669"/>
    <property type="project" value="TreeGrafter"/>
</dbReference>
<dbReference type="GO" id="GO:0008610">
    <property type="term" value="P:lipid biosynthetic process"/>
    <property type="evidence" value="ECO:0007669"/>
    <property type="project" value="UniProtKB-ARBA"/>
</dbReference>
<gene>
    <name evidence="3" type="ORF">EOD40_13700</name>
</gene>
<keyword evidence="1" id="KW-0812">Transmembrane</keyword>
<accession>A0A437KQH6</accession>
<dbReference type="RefSeq" id="WP_128196476.1">
    <property type="nucleotide sequence ID" value="NZ_SACJ01000009.1"/>
</dbReference>
<name>A0A437KQH6_9FLAO</name>
<evidence type="ECO:0000313" key="3">
    <source>
        <dbReference type="EMBL" id="RVT73968.1"/>
    </source>
</evidence>
<feature type="transmembrane region" description="Helical" evidence="1">
    <location>
        <begin position="205"/>
        <end position="226"/>
    </location>
</feature>
<comment type="caution">
    <text evidence="3">The sequence shown here is derived from an EMBL/GenBank/DDBJ whole genome shotgun (WGS) entry which is preliminary data.</text>
</comment>
<dbReference type="InterPro" id="IPR005804">
    <property type="entry name" value="FA_desaturase_dom"/>
</dbReference>
<dbReference type="AlphaFoldDB" id="A0A437KQH6"/>